<protein>
    <recommendedName>
        <fullName evidence="11">Permease</fullName>
    </recommendedName>
</protein>
<evidence type="ECO:0000256" key="7">
    <source>
        <dbReference type="SAM" id="MobiDB-lite"/>
    </source>
</evidence>
<dbReference type="PANTHER" id="PTHR34184">
    <property type="entry name" value="UPF0718 PROTEIN YCGR"/>
    <property type="match status" value="1"/>
</dbReference>
<evidence type="ECO:0000313" key="10">
    <source>
        <dbReference type="Proteomes" id="UP000500938"/>
    </source>
</evidence>
<keyword evidence="6 8" id="KW-0472">Membrane</keyword>
<dbReference type="InterPro" id="IPR052923">
    <property type="entry name" value="UPF0718"/>
</dbReference>
<dbReference type="GO" id="GO:0005886">
    <property type="term" value="C:plasma membrane"/>
    <property type="evidence" value="ECO:0007669"/>
    <property type="project" value="UniProtKB-SubCell"/>
</dbReference>
<dbReference type="Proteomes" id="UP000500938">
    <property type="component" value="Chromosome"/>
</dbReference>
<keyword evidence="10" id="KW-1185">Reference proteome</keyword>
<feature type="transmembrane region" description="Helical" evidence="8">
    <location>
        <begin position="387"/>
        <end position="409"/>
    </location>
</feature>
<evidence type="ECO:0000256" key="3">
    <source>
        <dbReference type="ARBA" id="ARBA00022475"/>
    </source>
</evidence>
<evidence type="ECO:0000256" key="1">
    <source>
        <dbReference type="ARBA" id="ARBA00004651"/>
    </source>
</evidence>
<accession>A0A6M4J0G5</accession>
<dbReference type="InterPro" id="IPR005524">
    <property type="entry name" value="DUF318"/>
</dbReference>
<feature type="transmembrane region" description="Helical" evidence="8">
    <location>
        <begin position="145"/>
        <end position="164"/>
    </location>
</feature>
<gene>
    <name evidence="9" type="ORF">HKW67_21745</name>
</gene>
<feature type="transmembrane region" description="Helical" evidence="8">
    <location>
        <begin position="447"/>
        <end position="467"/>
    </location>
</feature>
<feature type="transmembrane region" description="Helical" evidence="8">
    <location>
        <begin position="119"/>
        <end position="139"/>
    </location>
</feature>
<keyword evidence="3" id="KW-1003">Cell membrane</keyword>
<evidence type="ECO:0000256" key="5">
    <source>
        <dbReference type="ARBA" id="ARBA00022989"/>
    </source>
</evidence>
<evidence type="ECO:0000313" key="9">
    <source>
        <dbReference type="EMBL" id="QJR37961.1"/>
    </source>
</evidence>
<feature type="transmembrane region" description="Helical" evidence="8">
    <location>
        <begin position="539"/>
        <end position="563"/>
    </location>
</feature>
<name>A0A6M4J0G5_9BACT</name>
<dbReference type="Pfam" id="PF03773">
    <property type="entry name" value="ArsP_1"/>
    <property type="match status" value="1"/>
</dbReference>
<evidence type="ECO:0008006" key="11">
    <source>
        <dbReference type="Google" id="ProtNLM"/>
    </source>
</evidence>
<feature type="transmembrane region" description="Helical" evidence="8">
    <location>
        <begin position="352"/>
        <end position="375"/>
    </location>
</feature>
<feature type="transmembrane region" description="Helical" evidence="8">
    <location>
        <begin position="30"/>
        <end position="47"/>
    </location>
</feature>
<keyword evidence="4 8" id="KW-0812">Transmembrane</keyword>
<feature type="transmembrane region" description="Helical" evidence="8">
    <location>
        <begin position="583"/>
        <end position="602"/>
    </location>
</feature>
<organism evidence="9 10">
    <name type="scientific">Gemmatimonas groenlandica</name>
    <dbReference type="NCBI Taxonomy" id="2732249"/>
    <lineage>
        <taxon>Bacteria</taxon>
        <taxon>Pseudomonadati</taxon>
        <taxon>Gemmatimonadota</taxon>
        <taxon>Gemmatimonadia</taxon>
        <taxon>Gemmatimonadales</taxon>
        <taxon>Gemmatimonadaceae</taxon>
        <taxon>Gemmatimonas</taxon>
    </lineage>
</organism>
<feature type="transmembrane region" description="Helical" evidence="8">
    <location>
        <begin position="251"/>
        <end position="271"/>
    </location>
</feature>
<comment type="subcellular location">
    <subcellularLocation>
        <location evidence="1">Cell membrane</location>
        <topology evidence="1">Multi-pass membrane protein</topology>
    </subcellularLocation>
</comment>
<dbReference type="PANTHER" id="PTHR34184:SF4">
    <property type="entry name" value="UPF0718 PROTEIN YCGR"/>
    <property type="match status" value="1"/>
</dbReference>
<feature type="transmembrane region" description="Helical" evidence="8">
    <location>
        <begin position="87"/>
        <end position="107"/>
    </location>
</feature>
<dbReference type="EMBL" id="CP053085">
    <property type="protein sequence ID" value="QJR37961.1"/>
    <property type="molecule type" value="Genomic_DNA"/>
</dbReference>
<feature type="transmembrane region" description="Helical" evidence="8">
    <location>
        <begin position="291"/>
        <end position="314"/>
    </location>
</feature>
<keyword evidence="5 8" id="KW-1133">Transmembrane helix</keyword>
<reference evidence="9 10" key="1">
    <citation type="submission" date="2020-05" db="EMBL/GenBank/DDBJ databases">
        <title>Complete genome sequence of Gemmatimonas greenlandica TET16.</title>
        <authorList>
            <person name="Zeng Y."/>
        </authorList>
    </citation>
    <scope>NUCLEOTIDE SEQUENCE [LARGE SCALE GENOMIC DNA]</scope>
    <source>
        <strain evidence="9 10">TET16</strain>
    </source>
</reference>
<proteinExistence type="inferred from homology"/>
<feature type="transmembrane region" description="Helical" evidence="8">
    <location>
        <begin position="326"/>
        <end position="346"/>
    </location>
</feature>
<feature type="transmembrane region" description="Helical" evidence="8">
    <location>
        <begin position="59"/>
        <end position="75"/>
    </location>
</feature>
<evidence type="ECO:0000256" key="4">
    <source>
        <dbReference type="ARBA" id="ARBA00022692"/>
    </source>
</evidence>
<dbReference type="RefSeq" id="WP_171227398.1">
    <property type="nucleotide sequence ID" value="NZ_CP053085.1"/>
</dbReference>
<sequence length="614" mass="64025">MNHALLFASMAGLGTGPLVARAAKARPQMLAFIDGFVLVTIGGLVLLDVIPHALEHRDLWAGLFMLVGFTLPNLAERLFRFGVQQTHTAVLLLALVGVAIHSALDGSALAQSDANPSSLIGYGVVLHQLPVSLMVWWVLSDRPRSVTWFVLSLMALTTVVGYFAEPTIFAVLPDRAGVWFEAVVGGSLLHVIAHPAHSHAHDDEHGHGHAHDHEHGHAHAHDHDHAHGAPDPVDAEHDEIRLDAHTRVPNGIGALLGISLLVVLHISQSGHGDASLRAMWTTFEGLAMESAPALLVAYLMAGLVHAFVAPGKLAWLNRGSTLRQGLSGMALGLPLPICSCGVVPLYEGLVKQGVSTAAAVAFLIATPELGIDAVLMSVPLLGAPFTIVRVAAAATVALVVALVMARLAAPRTATRSLPMAEAVVSLSLRTRLQTAMRTGFADMVDHTAPWILVGLIIAALLGPLMQGSWMTRLPGGVDVLLFAAIGLPLYVCASASTPLVAVLVAAGVSPGAGLALLITGPATNMATIGILSRLHGQRFAYAFAAAMIVAAVAIGLLVNVVLPAASLPTLSQASLDTTTSLELFSVLALAALYAASVLRRGARGFLGELRMSHA</sequence>
<dbReference type="AlphaFoldDB" id="A0A6M4J0G5"/>
<dbReference type="KEGG" id="ggr:HKW67_21745"/>
<evidence type="ECO:0000256" key="6">
    <source>
        <dbReference type="ARBA" id="ARBA00023136"/>
    </source>
</evidence>
<evidence type="ECO:0000256" key="2">
    <source>
        <dbReference type="ARBA" id="ARBA00006386"/>
    </source>
</evidence>
<comment type="similarity">
    <text evidence="2">Belongs to the UPF0718 family.</text>
</comment>
<feature type="region of interest" description="Disordered" evidence="7">
    <location>
        <begin position="199"/>
        <end position="234"/>
    </location>
</feature>
<evidence type="ECO:0000256" key="8">
    <source>
        <dbReference type="SAM" id="Phobius"/>
    </source>
</evidence>